<gene>
    <name evidence="1" type="ORF">NCTC11165_00176</name>
</gene>
<accession>A0A246KJ43</accession>
<evidence type="ECO:0000313" key="2">
    <source>
        <dbReference type="Proteomes" id="UP000250358"/>
    </source>
</evidence>
<dbReference type="GeneID" id="56578688"/>
<dbReference type="EMBL" id="UAQM01000001">
    <property type="protein sequence ID" value="SPU42036.1"/>
    <property type="molecule type" value="Genomic_DNA"/>
</dbReference>
<sequence>MNEISKKSSAAEALKRALAAKKAAQQDGGFVGIDGARKAERSMQRQAAALNKPAFRRASKRG</sequence>
<dbReference type="AlphaFoldDB" id="A0A246KJ43"/>
<name>A0A246KJ43_BREDI</name>
<reference evidence="1 2" key="1">
    <citation type="submission" date="2018-06" db="EMBL/GenBank/DDBJ databases">
        <authorList>
            <consortium name="Pathogen Informatics"/>
            <person name="Doyle S."/>
        </authorList>
    </citation>
    <scope>NUCLEOTIDE SEQUENCE [LARGE SCALE GENOMIC DNA]</scope>
    <source>
        <strain evidence="1 2">NCTC11165</strain>
    </source>
</reference>
<proteinExistence type="predicted"/>
<dbReference type="RefSeq" id="WP_003166561.1">
    <property type="nucleotide sequence ID" value="NZ_CP140006.1"/>
</dbReference>
<evidence type="ECO:0000313" key="1">
    <source>
        <dbReference type="EMBL" id="SPU42036.1"/>
    </source>
</evidence>
<dbReference type="Proteomes" id="UP000250358">
    <property type="component" value="Unassembled WGS sequence"/>
</dbReference>
<organism evidence="1 2">
    <name type="scientific">Brevundimonas diminuta</name>
    <name type="common">Pseudomonas diminuta</name>
    <dbReference type="NCBI Taxonomy" id="293"/>
    <lineage>
        <taxon>Bacteria</taxon>
        <taxon>Pseudomonadati</taxon>
        <taxon>Pseudomonadota</taxon>
        <taxon>Alphaproteobacteria</taxon>
        <taxon>Caulobacterales</taxon>
        <taxon>Caulobacteraceae</taxon>
        <taxon>Brevundimonas</taxon>
    </lineage>
</organism>
<protein>
    <submittedName>
        <fullName evidence="1">Uncharacterized protein</fullName>
    </submittedName>
</protein>